<dbReference type="Proteomes" id="UP000242008">
    <property type="component" value="Unassembled WGS sequence"/>
</dbReference>
<keyword evidence="17" id="KW-1185">Reference proteome</keyword>
<dbReference type="AlphaFoldDB" id="A0AAE5W8H7"/>
<dbReference type="SFLD" id="SFLDG01017">
    <property type="entry name" value="Polyprenyl_Transferase_Like"/>
    <property type="match status" value="1"/>
</dbReference>
<comment type="caution">
    <text evidence="14">The sequence shown here is derived from an EMBL/GenBank/DDBJ whole genome shotgun (WGS) entry which is preliminary data.</text>
</comment>
<evidence type="ECO:0000256" key="12">
    <source>
        <dbReference type="RuleBase" id="RU004466"/>
    </source>
</evidence>
<sequence>MMNPKLNKILTDFNVALNNSVTSSPLQTKLEESMRYSLEAGGKRIRPLLLLSTLDMLSEKSYQSGMTTAIALEMIHTYSLIHDDLPVMDNDDYRRGKPTNHKKYGEWLAILAGDALLTKAFELISKPQSLPPHIQIEIIHLLSTASGHLGMVGGQTLDMQSEGEKLQLHQLETIHSHKTGALIHFAIESATIISEAPSHVKNLLSNFAEQLGIIFQIKDDLLDVNGDQEKLGKPVGSDILNDKSTYVSLLGEAGAEKQLSSHVSKATEILNTLSKDYDTTNLNELLKLFYQRQK</sequence>
<proteinExistence type="inferred from homology"/>
<evidence type="ECO:0000256" key="3">
    <source>
        <dbReference type="ARBA" id="ARBA00012439"/>
    </source>
</evidence>
<dbReference type="EMBL" id="PZBZ01000024">
    <property type="protein sequence ID" value="PTG14790.1"/>
    <property type="molecule type" value="Genomic_DNA"/>
</dbReference>
<keyword evidence="6" id="KW-0479">Metal-binding</keyword>
<evidence type="ECO:0000313" key="14">
    <source>
        <dbReference type="EMBL" id="PTG14790.1"/>
    </source>
</evidence>
<dbReference type="GO" id="GO:0016114">
    <property type="term" value="P:terpenoid biosynthetic process"/>
    <property type="evidence" value="ECO:0007669"/>
    <property type="project" value="UniProtKB-ARBA"/>
</dbReference>
<evidence type="ECO:0000256" key="5">
    <source>
        <dbReference type="ARBA" id="ARBA00022679"/>
    </source>
</evidence>
<evidence type="ECO:0000256" key="4">
    <source>
        <dbReference type="ARBA" id="ARBA00015100"/>
    </source>
</evidence>
<dbReference type="PANTHER" id="PTHR43281">
    <property type="entry name" value="FARNESYL DIPHOSPHATE SYNTHASE"/>
    <property type="match status" value="1"/>
</dbReference>
<dbReference type="InterPro" id="IPR008949">
    <property type="entry name" value="Isoprenoid_synthase_dom_sf"/>
</dbReference>
<dbReference type="EMBL" id="JAVGJF010000048">
    <property type="protein sequence ID" value="MDQ7175904.1"/>
    <property type="molecule type" value="Genomic_DNA"/>
</dbReference>
<keyword evidence="8" id="KW-0414">Isoprene biosynthesis</keyword>
<dbReference type="Pfam" id="PF00348">
    <property type="entry name" value="polyprenyl_synt"/>
    <property type="match status" value="1"/>
</dbReference>
<dbReference type="NCBIfam" id="NF045485">
    <property type="entry name" value="FPPsyn"/>
    <property type="match status" value="1"/>
</dbReference>
<evidence type="ECO:0000313" key="16">
    <source>
        <dbReference type="EMBL" id="PTG71344.1"/>
    </source>
</evidence>
<evidence type="ECO:0000256" key="9">
    <source>
        <dbReference type="ARBA" id="ARBA00032380"/>
    </source>
</evidence>
<comment type="similarity">
    <text evidence="2 12">Belongs to the FPP/GGPP synthase family.</text>
</comment>
<dbReference type="EMBL" id="PZAO01000001">
    <property type="protein sequence ID" value="PTG71344.1"/>
    <property type="molecule type" value="Genomic_DNA"/>
</dbReference>
<comment type="catalytic activity">
    <reaction evidence="11">
        <text>isopentenyl diphosphate + (2E)-geranyl diphosphate = (2E,6E)-farnesyl diphosphate + diphosphate</text>
        <dbReference type="Rhea" id="RHEA:19361"/>
        <dbReference type="ChEBI" id="CHEBI:33019"/>
        <dbReference type="ChEBI" id="CHEBI:58057"/>
        <dbReference type="ChEBI" id="CHEBI:128769"/>
        <dbReference type="ChEBI" id="CHEBI:175763"/>
        <dbReference type="EC" id="2.5.1.10"/>
    </reaction>
</comment>
<gene>
    <name evidence="15" type="ORF">BU638_01450</name>
    <name evidence="14" type="ORF">BU653_05620</name>
    <name evidence="16" type="ORF">BU676_00105</name>
    <name evidence="13" type="ORF">RCF65_07885</name>
</gene>
<evidence type="ECO:0000256" key="11">
    <source>
        <dbReference type="ARBA" id="ARBA00049399"/>
    </source>
</evidence>
<dbReference type="SFLD" id="SFLDS00005">
    <property type="entry name" value="Isoprenoid_Synthase_Type_I"/>
    <property type="match status" value="1"/>
</dbReference>
<reference evidence="13 20" key="3">
    <citation type="submission" date="2023-08" db="EMBL/GenBank/DDBJ databases">
        <title>Whole genome sequencing of Staphylococcus chromogenes NNSch 2386.</title>
        <authorList>
            <person name="Kropotov V.S."/>
            <person name="Boriskina E.V."/>
            <person name="Gordinskaya N.A."/>
            <person name="Shkurkina I.S."/>
            <person name="Kryazhev D.V."/>
            <person name="Alekseeva A.E."/>
            <person name="Makhova M.A."/>
        </authorList>
    </citation>
    <scope>NUCLEOTIDE SEQUENCE [LARGE SCALE GENOMIC DNA]</scope>
    <source>
        <strain evidence="13 20">NNSch 2386</strain>
    </source>
</reference>
<dbReference type="Proteomes" id="UP000242704">
    <property type="component" value="Unassembled WGS sequence"/>
</dbReference>
<evidence type="ECO:0000256" key="8">
    <source>
        <dbReference type="ARBA" id="ARBA00023229"/>
    </source>
</evidence>
<evidence type="ECO:0000256" key="7">
    <source>
        <dbReference type="ARBA" id="ARBA00022842"/>
    </source>
</evidence>
<dbReference type="FunFam" id="1.10.600.10:FF:000001">
    <property type="entry name" value="Geranylgeranyl diphosphate synthase"/>
    <property type="match status" value="1"/>
</dbReference>
<dbReference type="GO" id="GO:0046872">
    <property type="term" value="F:metal ion binding"/>
    <property type="evidence" value="ECO:0007669"/>
    <property type="project" value="UniProtKB-KW"/>
</dbReference>
<dbReference type="GO" id="GO:0005737">
    <property type="term" value="C:cytoplasm"/>
    <property type="evidence" value="ECO:0007669"/>
    <property type="project" value="UniProtKB-ARBA"/>
</dbReference>
<dbReference type="InterPro" id="IPR000092">
    <property type="entry name" value="Polyprenyl_synt"/>
</dbReference>
<dbReference type="SUPFAM" id="SSF48576">
    <property type="entry name" value="Terpenoid synthases"/>
    <property type="match status" value="1"/>
</dbReference>
<dbReference type="Proteomes" id="UP000242144">
    <property type="component" value="Unassembled WGS sequence"/>
</dbReference>
<keyword evidence="7" id="KW-0460">Magnesium</keyword>
<evidence type="ECO:0000313" key="19">
    <source>
        <dbReference type="Proteomes" id="UP000242704"/>
    </source>
</evidence>
<dbReference type="GO" id="GO:0004337">
    <property type="term" value="F:(2E,6E)-farnesyl diphosphate synthase activity"/>
    <property type="evidence" value="ECO:0007669"/>
    <property type="project" value="UniProtKB-EC"/>
</dbReference>
<protein>
    <recommendedName>
        <fullName evidence="4">Farnesyl diphosphate synthase</fullName>
        <ecNumber evidence="3">2.5.1.10</ecNumber>
    </recommendedName>
    <alternativeName>
        <fullName evidence="10">(2E,6E)-farnesyl diphosphate synthase</fullName>
    </alternativeName>
    <alternativeName>
        <fullName evidence="9">Geranyltranstransferase</fullName>
    </alternativeName>
</protein>
<dbReference type="PROSITE" id="PS00444">
    <property type="entry name" value="POLYPRENYL_SYNTHASE_2"/>
    <property type="match status" value="1"/>
</dbReference>
<dbReference type="PROSITE" id="PS00723">
    <property type="entry name" value="POLYPRENYL_SYNTHASE_1"/>
    <property type="match status" value="1"/>
</dbReference>
<dbReference type="CDD" id="cd00685">
    <property type="entry name" value="Trans_IPPS_HT"/>
    <property type="match status" value="1"/>
</dbReference>
<reference evidence="14" key="2">
    <citation type="submission" date="2018-03" db="EMBL/GenBank/DDBJ databases">
        <authorList>
            <person name="Naushad S."/>
        </authorList>
    </citation>
    <scope>NUCLEOTIDE SEQUENCE</scope>
    <source>
        <strain evidence="15">SNUC 105</strain>
        <strain evidence="16">SNUC 1363</strain>
        <strain evidence="14">SNUC 505</strain>
    </source>
</reference>
<dbReference type="EC" id="2.5.1.10" evidence="3"/>
<accession>A0AAE5W8H7</accession>
<keyword evidence="5 12" id="KW-0808">Transferase</keyword>
<evidence type="ECO:0000313" key="18">
    <source>
        <dbReference type="Proteomes" id="UP000242144"/>
    </source>
</evidence>
<reference evidence="17 18" key="1">
    <citation type="journal article" date="2016" name="Front. Microbiol.">
        <title>Comprehensive Phylogenetic Analysis of Bovine Non-aureus Staphylococci Species Based on Whole-Genome Sequencing.</title>
        <authorList>
            <person name="Naushad S."/>
            <person name="Barkema H.W."/>
            <person name="Luby C."/>
            <person name="Condas L.A."/>
            <person name="Nobrega D.B."/>
            <person name="Carson D.A."/>
            <person name="De Buck J."/>
        </authorList>
    </citation>
    <scope>NUCLEOTIDE SEQUENCE [LARGE SCALE GENOMIC DNA]</scope>
    <source>
        <strain evidence="15 18">SNUC 105</strain>
        <strain evidence="16 17">SNUC 1363</strain>
        <strain evidence="14 19">SNUC 505</strain>
    </source>
</reference>
<dbReference type="InterPro" id="IPR033749">
    <property type="entry name" value="Polyprenyl_synt_CS"/>
</dbReference>
<evidence type="ECO:0000256" key="2">
    <source>
        <dbReference type="ARBA" id="ARBA00006706"/>
    </source>
</evidence>
<evidence type="ECO:0000313" key="17">
    <source>
        <dbReference type="Proteomes" id="UP000242008"/>
    </source>
</evidence>
<dbReference type="PANTHER" id="PTHR43281:SF1">
    <property type="entry name" value="FARNESYL DIPHOSPHATE SYNTHASE"/>
    <property type="match status" value="1"/>
</dbReference>
<evidence type="ECO:0000313" key="15">
    <source>
        <dbReference type="EMBL" id="PTG28899.1"/>
    </source>
</evidence>
<evidence type="ECO:0000313" key="13">
    <source>
        <dbReference type="EMBL" id="MDQ7175904.1"/>
    </source>
</evidence>
<dbReference type="InterPro" id="IPR053378">
    <property type="entry name" value="Prenyl_diphosphate_synthase"/>
</dbReference>
<dbReference type="Proteomes" id="UP001240157">
    <property type="component" value="Unassembled WGS sequence"/>
</dbReference>
<organism evidence="14 19">
    <name type="scientific">Staphylococcus chromogenes</name>
    <name type="common">Staphylococcus hyicus subsp. chromogenes</name>
    <dbReference type="NCBI Taxonomy" id="46126"/>
    <lineage>
        <taxon>Bacteria</taxon>
        <taxon>Bacillati</taxon>
        <taxon>Bacillota</taxon>
        <taxon>Bacilli</taxon>
        <taxon>Bacillales</taxon>
        <taxon>Staphylococcaceae</taxon>
        <taxon>Staphylococcus</taxon>
    </lineage>
</organism>
<name>A0AAE5W8H7_STACR</name>
<dbReference type="EMBL" id="PZCM01000001">
    <property type="protein sequence ID" value="PTG28899.1"/>
    <property type="molecule type" value="Genomic_DNA"/>
</dbReference>
<dbReference type="Gene3D" id="1.10.600.10">
    <property type="entry name" value="Farnesyl Diphosphate Synthase"/>
    <property type="match status" value="1"/>
</dbReference>
<evidence type="ECO:0000256" key="10">
    <source>
        <dbReference type="ARBA" id="ARBA00032873"/>
    </source>
</evidence>
<comment type="cofactor">
    <cofactor evidence="1">
        <name>Mg(2+)</name>
        <dbReference type="ChEBI" id="CHEBI:18420"/>
    </cofactor>
</comment>
<evidence type="ECO:0000313" key="20">
    <source>
        <dbReference type="Proteomes" id="UP001240157"/>
    </source>
</evidence>
<evidence type="ECO:0000256" key="1">
    <source>
        <dbReference type="ARBA" id="ARBA00001946"/>
    </source>
</evidence>
<dbReference type="RefSeq" id="WP_037573852.1">
    <property type="nucleotide sequence ID" value="NZ_BMDK01000001.1"/>
</dbReference>
<evidence type="ECO:0000256" key="6">
    <source>
        <dbReference type="ARBA" id="ARBA00022723"/>
    </source>
</evidence>